<dbReference type="EMBL" id="FOIB01000009">
    <property type="protein sequence ID" value="SEU33454.1"/>
    <property type="molecule type" value="Genomic_DNA"/>
</dbReference>
<reference evidence="2 5" key="2">
    <citation type="submission" date="2019-07" db="EMBL/GenBank/DDBJ databases">
        <title>Whole genome shotgun sequence of Myxococcus fulvus NBRC 100333.</title>
        <authorList>
            <person name="Hosoyama A."/>
            <person name="Uohara A."/>
            <person name="Ohji S."/>
            <person name="Ichikawa N."/>
        </authorList>
    </citation>
    <scope>NUCLEOTIDE SEQUENCE [LARGE SCALE GENOMIC DNA]</scope>
    <source>
        <strain evidence="2 5">NBRC 100333</strain>
    </source>
</reference>
<reference evidence="3 4" key="1">
    <citation type="submission" date="2016-10" db="EMBL/GenBank/DDBJ databases">
        <authorList>
            <person name="Varghese N."/>
            <person name="Submissions S."/>
        </authorList>
    </citation>
    <scope>NUCLEOTIDE SEQUENCE [LARGE SCALE GENOMIC DNA]</scope>
    <source>
        <strain evidence="3 4">DSM 16525</strain>
    </source>
</reference>
<comment type="caution">
    <text evidence="2">The sequence shown here is derived from an EMBL/GenBank/DDBJ whole genome shotgun (WGS) entry which is preliminary data.</text>
</comment>
<evidence type="ECO:0000313" key="2">
    <source>
        <dbReference type="EMBL" id="GEN09637.1"/>
    </source>
</evidence>
<evidence type="ECO:0000313" key="4">
    <source>
        <dbReference type="Proteomes" id="UP000183760"/>
    </source>
</evidence>
<organism evidence="2 5">
    <name type="scientific">Myxococcus fulvus</name>
    <dbReference type="NCBI Taxonomy" id="33"/>
    <lineage>
        <taxon>Bacteria</taxon>
        <taxon>Pseudomonadati</taxon>
        <taxon>Myxococcota</taxon>
        <taxon>Myxococcia</taxon>
        <taxon>Myxococcales</taxon>
        <taxon>Cystobacterineae</taxon>
        <taxon>Myxococcaceae</taxon>
        <taxon>Myxococcus</taxon>
    </lineage>
</organism>
<dbReference type="Proteomes" id="UP000321514">
    <property type="component" value="Unassembled WGS sequence"/>
</dbReference>
<evidence type="ECO:0000313" key="3">
    <source>
        <dbReference type="EMBL" id="SEU33454.1"/>
    </source>
</evidence>
<accession>A0A511T6R2</accession>
<feature type="domain" description="Transposase IS66 central" evidence="1">
    <location>
        <begin position="15"/>
        <end position="47"/>
    </location>
</feature>
<dbReference type="InterPro" id="IPR004291">
    <property type="entry name" value="Transposase_IS66_central"/>
</dbReference>
<gene>
    <name evidence="2" type="ORF">MFU01_46740</name>
    <name evidence="3" type="ORF">SAMN05443572_109289</name>
</gene>
<proteinExistence type="predicted"/>
<name>A0A511T6R2_MYXFU</name>
<dbReference type="Pfam" id="PF03050">
    <property type="entry name" value="DDE_Tnp_IS66"/>
    <property type="match status" value="1"/>
</dbReference>
<dbReference type="EMBL" id="BJXR01000034">
    <property type="protein sequence ID" value="GEN09637.1"/>
    <property type="molecule type" value="Genomic_DNA"/>
</dbReference>
<keyword evidence="4" id="KW-1185">Reference proteome</keyword>
<evidence type="ECO:0000313" key="5">
    <source>
        <dbReference type="Proteomes" id="UP000321514"/>
    </source>
</evidence>
<dbReference type="Proteomes" id="UP000183760">
    <property type="component" value="Unassembled WGS sequence"/>
</dbReference>
<protein>
    <submittedName>
        <fullName evidence="2">Transposase</fullName>
    </submittedName>
</protein>
<dbReference type="AlphaFoldDB" id="A0A511T6R2"/>
<sequence>MSQRTHEAGRRHTHPLPLDNNAAEWTLRALVLGKKNDLFVGSDGAGQPLAGLASLVDTCANPEAYLADVLMRLGSHPAARLDEL</sequence>
<dbReference type="STRING" id="1334629.MFUL124B02_36375"/>
<evidence type="ECO:0000259" key="1">
    <source>
        <dbReference type="Pfam" id="PF03050"/>
    </source>
</evidence>